<dbReference type="Gene3D" id="3.30.470.10">
    <property type="match status" value="1"/>
</dbReference>
<dbReference type="InterPro" id="IPR005786">
    <property type="entry name" value="B_amino_transII"/>
</dbReference>
<dbReference type="PROSITE" id="PS00770">
    <property type="entry name" value="AA_TRANSFER_CLASS_4"/>
    <property type="match status" value="1"/>
</dbReference>
<evidence type="ECO:0000256" key="2">
    <source>
        <dbReference type="ARBA" id="ARBA00009320"/>
    </source>
</evidence>
<dbReference type="PIRSF" id="PIRSF006468">
    <property type="entry name" value="BCAT1"/>
    <property type="match status" value="1"/>
</dbReference>
<dbReference type="InterPro" id="IPR043131">
    <property type="entry name" value="BCAT-like_N"/>
</dbReference>
<dbReference type="InterPro" id="IPR033939">
    <property type="entry name" value="BCAT_family"/>
</dbReference>
<proteinExistence type="inferred from homology"/>
<comment type="cofactor">
    <cofactor evidence="1">
        <name>pyridoxal 5'-phosphate</name>
        <dbReference type="ChEBI" id="CHEBI:597326"/>
    </cofactor>
</comment>
<dbReference type="NCBIfam" id="NF009897">
    <property type="entry name" value="PRK13357.1"/>
    <property type="match status" value="1"/>
</dbReference>
<dbReference type="SUPFAM" id="SSF56752">
    <property type="entry name" value="D-aminoacid aminotransferase-like PLP-dependent enzymes"/>
    <property type="match status" value="1"/>
</dbReference>
<dbReference type="GO" id="GO:0008652">
    <property type="term" value="P:amino acid biosynthetic process"/>
    <property type="evidence" value="ECO:0007669"/>
    <property type="project" value="UniProtKB-KW"/>
</dbReference>
<dbReference type="InterPro" id="IPR001544">
    <property type="entry name" value="Aminotrans_IV"/>
</dbReference>
<keyword evidence="6" id="KW-0663">Pyridoxal phosphate</keyword>
<evidence type="ECO:0000313" key="8">
    <source>
        <dbReference type="EMBL" id="KUG24629.1"/>
    </source>
</evidence>
<keyword evidence="7" id="KW-0100">Branched-chain amino acid biosynthesis</keyword>
<dbReference type="Pfam" id="PF01063">
    <property type="entry name" value="Aminotran_4"/>
    <property type="match status" value="1"/>
</dbReference>
<name>A0A0W8FUL4_9ZZZZ</name>
<evidence type="ECO:0000256" key="5">
    <source>
        <dbReference type="ARBA" id="ARBA00022679"/>
    </source>
</evidence>
<dbReference type="PANTHER" id="PTHR11825">
    <property type="entry name" value="SUBGROUP IIII AMINOTRANSFERASE"/>
    <property type="match status" value="1"/>
</dbReference>
<accession>A0A0W8FUL4</accession>
<dbReference type="PANTHER" id="PTHR11825:SF44">
    <property type="entry name" value="BRANCHED-CHAIN-AMINO-ACID AMINOTRANSFERASE"/>
    <property type="match status" value="1"/>
</dbReference>
<comment type="caution">
    <text evidence="8">The sequence shown here is derived from an EMBL/GenBank/DDBJ whole genome shotgun (WGS) entry which is preliminary data.</text>
</comment>
<protein>
    <submittedName>
        <fullName evidence="8">Branched-chain amino acid aminotransferase</fullName>
        <ecNumber evidence="8">2.6.1.42</ecNumber>
    </submittedName>
</protein>
<dbReference type="GO" id="GO:0004084">
    <property type="term" value="F:branched-chain-amino-acid transaminase activity"/>
    <property type="evidence" value="ECO:0007669"/>
    <property type="project" value="UniProtKB-EC"/>
</dbReference>
<evidence type="ECO:0000256" key="4">
    <source>
        <dbReference type="ARBA" id="ARBA00022605"/>
    </source>
</evidence>
<dbReference type="CDD" id="cd01557">
    <property type="entry name" value="BCAT_beta_family"/>
    <property type="match status" value="1"/>
</dbReference>
<dbReference type="InterPro" id="IPR043132">
    <property type="entry name" value="BCAT-like_C"/>
</dbReference>
<dbReference type="EC" id="2.6.1.42" evidence="8"/>
<keyword evidence="5 8" id="KW-0808">Transferase</keyword>
<dbReference type="GO" id="GO:0009082">
    <property type="term" value="P:branched-chain amino acid biosynthetic process"/>
    <property type="evidence" value="ECO:0007669"/>
    <property type="project" value="UniProtKB-KW"/>
</dbReference>
<dbReference type="AlphaFoldDB" id="A0A0W8FUL4"/>
<evidence type="ECO:0000256" key="7">
    <source>
        <dbReference type="ARBA" id="ARBA00023304"/>
    </source>
</evidence>
<organism evidence="8">
    <name type="scientific">hydrocarbon metagenome</name>
    <dbReference type="NCBI Taxonomy" id="938273"/>
    <lineage>
        <taxon>unclassified sequences</taxon>
        <taxon>metagenomes</taxon>
        <taxon>ecological metagenomes</taxon>
    </lineage>
</organism>
<evidence type="ECO:0000256" key="6">
    <source>
        <dbReference type="ARBA" id="ARBA00022898"/>
    </source>
</evidence>
<sequence>MEIKIRKTPTKERKAKPRDESKLGFGKVVTDHFFNMKYKEGKGWYDPVIEPYRKLQLDPTAMCLHYGQEIFEGLKAYRGPKEEIYLFRPMENIKRMNVSAERLCMPQMDEEIFLEAIKKLVILERDWIPRGEGTSLYIRPTMIATEAALGVHPSSEYLFFIVVGSVGAYYPQGFAPTKMYVSEEYVRAVRGGIGHIKAAGNYAASLYASRIATNMGYTQVLWLDSVEKKYVEEVGTSNIFFVIGDKLVTPPLAGSILPGVTRNSVITLAKHLKTKVVERPISIDEVIAASRNGLLKEAFASGTAAIVSPVGHIHFRGKEYSINKGKTGALAEKLYNEILQIQYGLKDDPFGWRVKILDGKKTKKK</sequence>
<dbReference type="NCBIfam" id="TIGR01123">
    <property type="entry name" value="ilvE_II"/>
    <property type="match status" value="1"/>
</dbReference>
<dbReference type="InterPro" id="IPR036038">
    <property type="entry name" value="Aminotransferase-like"/>
</dbReference>
<evidence type="ECO:0000256" key="3">
    <source>
        <dbReference type="ARBA" id="ARBA00022576"/>
    </source>
</evidence>
<keyword evidence="4" id="KW-0028">Amino-acid biosynthesis</keyword>
<comment type="similarity">
    <text evidence="2">Belongs to the class-IV pyridoxal-phosphate-dependent aminotransferase family.</text>
</comment>
<dbReference type="EMBL" id="LNQE01000840">
    <property type="protein sequence ID" value="KUG24629.1"/>
    <property type="molecule type" value="Genomic_DNA"/>
</dbReference>
<gene>
    <name evidence="8" type="ORF">ASZ90_005554</name>
</gene>
<dbReference type="Gene3D" id="3.20.10.10">
    <property type="entry name" value="D-amino Acid Aminotransferase, subunit A, domain 2"/>
    <property type="match status" value="1"/>
</dbReference>
<evidence type="ECO:0000256" key="1">
    <source>
        <dbReference type="ARBA" id="ARBA00001933"/>
    </source>
</evidence>
<keyword evidence="3 8" id="KW-0032">Aminotransferase</keyword>
<dbReference type="InterPro" id="IPR018300">
    <property type="entry name" value="Aminotrans_IV_CS"/>
</dbReference>
<reference evidence="8" key="1">
    <citation type="journal article" date="2015" name="Proc. Natl. Acad. Sci. U.S.A.">
        <title>Networks of energetic and metabolic interactions define dynamics in microbial communities.</title>
        <authorList>
            <person name="Embree M."/>
            <person name="Liu J.K."/>
            <person name="Al-Bassam M.M."/>
            <person name="Zengler K."/>
        </authorList>
    </citation>
    <scope>NUCLEOTIDE SEQUENCE</scope>
</reference>